<dbReference type="CDD" id="cd24032">
    <property type="entry name" value="ASKHA_NBD_TsaB"/>
    <property type="match status" value="1"/>
</dbReference>
<dbReference type="PANTHER" id="PTHR11735">
    <property type="entry name" value="TRNA N6-ADENOSINE THREONYLCARBAMOYLTRANSFERASE"/>
    <property type="match status" value="1"/>
</dbReference>
<dbReference type="RefSeq" id="WP_104303078.1">
    <property type="nucleotide sequence ID" value="NZ_PSNX01000011.1"/>
</dbReference>
<comment type="caution">
    <text evidence="2">The sequence shown here is derived from an EMBL/GenBank/DDBJ whole genome shotgun (WGS) entry which is preliminary data.</text>
</comment>
<dbReference type="SUPFAM" id="SSF53067">
    <property type="entry name" value="Actin-like ATPase domain"/>
    <property type="match status" value="2"/>
</dbReference>
<dbReference type="AlphaFoldDB" id="A0A2S5SSS8"/>
<protein>
    <submittedName>
        <fullName evidence="2">tRNA (Adenosine(37)-N6)-threonylcarbamoyltransferase complex dimerization subunit type 1 TsaB</fullName>
    </submittedName>
</protein>
<gene>
    <name evidence="2" type="primary">tsaB</name>
    <name evidence="2" type="ORF">C1704_12570</name>
</gene>
<dbReference type="OrthoDB" id="9809995at2"/>
<feature type="domain" description="Gcp-like" evidence="1">
    <location>
        <begin position="40"/>
        <end position="155"/>
    </location>
</feature>
<name>A0A2S5SSS8_9BURK</name>
<keyword evidence="2" id="KW-0808">Transferase</keyword>
<keyword evidence="3" id="KW-1185">Reference proteome</keyword>
<dbReference type="GO" id="GO:0002949">
    <property type="term" value="P:tRNA threonylcarbamoyladenosine modification"/>
    <property type="evidence" value="ECO:0007669"/>
    <property type="project" value="InterPro"/>
</dbReference>
<dbReference type="InterPro" id="IPR022496">
    <property type="entry name" value="T6A_TsaB"/>
</dbReference>
<sequence>MQHDAQAPCLLALETATDTLRLGVCFQGRVYEHEGPGSAQSSATLIPALWSLMAQAGCAMRDVQAIAFGRGPGAFTGLRTACSVAQGLALGRGCPVLPIDTLMVVAEAARQAHGDTDVWAAQDARMNQLYAARYRWQAGHWATLDAPALYDPAAFGRLVAGIDGAVVAGNAVTVHAPALALEHLTLRPQAAPTARALLALGAAAWSRGEAVDAALALPLYVRDKVAQTTAEREALRTP</sequence>
<dbReference type="Proteomes" id="UP000238605">
    <property type="component" value="Unassembled WGS sequence"/>
</dbReference>
<dbReference type="Gene3D" id="3.30.420.40">
    <property type="match status" value="2"/>
</dbReference>
<dbReference type="PANTHER" id="PTHR11735:SF11">
    <property type="entry name" value="TRNA THREONYLCARBAMOYLADENOSINE BIOSYNTHESIS PROTEIN TSAB"/>
    <property type="match status" value="1"/>
</dbReference>
<organism evidence="2 3">
    <name type="scientific">Caldimonas caldifontis</name>
    <dbReference type="NCBI Taxonomy" id="1452508"/>
    <lineage>
        <taxon>Bacteria</taxon>
        <taxon>Pseudomonadati</taxon>
        <taxon>Pseudomonadota</taxon>
        <taxon>Betaproteobacteria</taxon>
        <taxon>Burkholderiales</taxon>
        <taxon>Sphaerotilaceae</taxon>
        <taxon>Caldimonas</taxon>
    </lineage>
</organism>
<evidence type="ECO:0000313" key="3">
    <source>
        <dbReference type="Proteomes" id="UP000238605"/>
    </source>
</evidence>
<dbReference type="GO" id="GO:0016740">
    <property type="term" value="F:transferase activity"/>
    <property type="evidence" value="ECO:0007669"/>
    <property type="project" value="UniProtKB-KW"/>
</dbReference>
<evidence type="ECO:0000259" key="1">
    <source>
        <dbReference type="Pfam" id="PF00814"/>
    </source>
</evidence>
<dbReference type="Pfam" id="PF00814">
    <property type="entry name" value="TsaD"/>
    <property type="match status" value="1"/>
</dbReference>
<accession>A0A2S5SSS8</accession>
<dbReference type="GO" id="GO:0005829">
    <property type="term" value="C:cytosol"/>
    <property type="evidence" value="ECO:0007669"/>
    <property type="project" value="TreeGrafter"/>
</dbReference>
<dbReference type="InterPro" id="IPR043129">
    <property type="entry name" value="ATPase_NBD"/>
</dbReference>
<evidence type="ECO:0000313" key="2">
    <source>
        <dbReference type="EMBL" id="PPE65744.1"/>
    </source>
</evidence>
<dbReference type="InterPro" id="IPR000905">
    <property type="entry name" value="Gcp-like_dom"/>
</dbReference>
<dbReference type="NCBIfam" id="TIGR03725">
    <property type="entry name" value="T6A_YeaZ"/>
    <property type="match status" value="1"/>
</dbReference>
<dbReference type="EMBL" id="PSNX01000011">
    <property type="protein sequence ID" value="PPE65744.1"/>
    <property type="molecule type" value="Genomic_DNA"/>
</dbReference>
<proteinExistence type="predicted"/>
<reference evidence="2 3" key="1">
    <citation type="submission" date="2018-02" db="EMBL/GenBank/DDBJ databases">
        <title>Reclassifiation of [Polyangium] brachysporum DSM 7029 as Guopingzhaonella breviflexa gen. nov., sp. nov., a member of the family Comamonadaceae.</title>
        <authorList>
            <person name="Tang B."/>
        </authorList>
    </citation>
    <scope>NUCLEOTIDE SEQUENCE [LARGE SCALE GENOMIC DNA]</scope>
    <source>
        <strain evidence="2 3">BCRC 80649</strain>
    </source>
</reference>